<dbReference type="Gramene" id="EFJ30577">
    <property type="protein sequence ID" value="EFJ30577"/>
    <property type="gene ID" value="SELMODRAFT_409583"/>
</dbReference>
<sequence length="204" mass="23082">MRTATSVLVYPRFYVHHHRDLRQRPGQGSPSRPFGEEALNPVTVGWLEEPEISIRVDTTRVLEGAGDDADAIRNHCGDYFTFDLYAIKLIPDFNAHRESHCRLVLEREFTSVKQAIEAFGIRGFSNSTGGKCFRGEGRTDIWFLCHTKAIREDLKVAAISSWSWSGISKRVNSRPSLKTSDGWQALCRRLDDIGQLECSLAIEI</sequence>
<evidence type="ECO:0000313" key="2">
    <source>
        <dbReference type="Proteomes" id="UP000001514"/>
    </source>
</evidence>
<protein>
    <submittedName>
        <fullName evidence="1">Uncharacterized protein</fullName>
    </submittedName>
</protein>
<evidence type="ECO:0000313" key="1">
    <source>
        <dbReference type="EMBL" id="EFJ30577.1"/>
    </source>
</evidence>
<dbReference type="EMBL" id="GL377575">
    <property type="protein sequence ID" value="EFJ30577.1"/>
    <property type="molecule type" value="Genomic_DNA"/>
</dbReference>
<dbReference type="InParanoid" id="D8RBX1"/>
<reference evidence="1 2" key="1">
    <citation type="journal article" date="2011" name="Science">
        <title>The Selaginella genome identifies genetic changes associated with the evolution of vascular plants.</title>
        <authorList>
            <person name="Banks J.A."/>
            <person name="Nishiyama T."/>
            <person name="Hasebe M."/>
            <person name="Bowman J.L."/>
            <person name="Gribskov M."/>
            <person name="dePamphilis C."/>
            <person name="Albert V.A."/>
            <person name="Aono N."/>
            <person name="Aoyama T."/>
            <person name="Ambrose B.A."/>
            <person name="Ashton N.W."/>
            <person name="Axtell M.J."/>
            <person name="Barker E."/>
            <person name="Barker M.S."/>
            <person name="Bennetzen J.L."/>
            <person name="Bonawitz N.D."/>
            <person name="Chapple C."/>
            <person name="Cheng C."/>
            <person name="Correa L.G."/>
            <person name="Dacre M."/>
            <person name="DeBarry J."/>
            <person name="Dreyer I."/>
            <person name="Elias M."/>
            <person name="Engstrom E.M."/>
            <person name="Estelle M."/>
            <person name="Feng L."/>
            <person name="Finet C."/>
            <person name="Floyd S.K."/>
            <person name="Frommer W.B."/>
            <person name="Fujita T."/>
            <person name="Gramzow L."/>
            <person name="Gutensohn M."/>
            <person name="Harholt J."/>
            <person name="Hattori M."/>
            <person name="Heyl A."/>
            <person name="Hirai T."/>
            <person name="Hiwatashi Y."/>
            <person name="Ishikawa M."/>
            <person name="Iwata M."/>
            <person name="Karol K.G."/>
            <person name="Koehler B."/>
            <person name="Kolukisaoglu U."/>
            <person name="Kubo M."/>
            <person name="Kurata T."/>
            <person name="Lalonde S."/>
            <person name="Li K."/>
            <person name="Li Y."/>
            <person name="Litt A."/>
            <person name="Lyons E."/>
            <person name="Manning G."/>
            <person name="Maruyama T."/>
            <person name="Michael T.P."/>
            <person name="Mikami K."/>
            <person name="Miyazaki S."/>
            <person name="Morinaga S."/>
            <person name="Murata T."/>
            <person name="Mueller-Roeber B."/>
            <person name="Nelson D.R."/>
            <person name="Obara M."/>
            <person name="Oguri Y."/>
            <person name="Olmstead R.G."/>
            <person name="Onodera N."/>
            <person name="Petersen B.L."/>
            <person name="Pils B."/>
            <person name="Prigge M."/>
            <person name="Rensing S.A."/>
            <person name="Riano-Pachon D.M."/>
            <person name="Roberts A.W."/>
            <person name="Sato Y."/>
            <person name="Scheller H.V."/>
            <person name="Schulz B."/>
            <person name="Schulz C."/>
            <person name="Shakirov E.V."/>
            <person name="Shibagaki N."/>
            <person name="Shinohara N."/>
            <person name="Shippen D.E."/>
            <person name="Soerensen I."/>
            <person name="Sotooka R."/>
            <person name="Sugimoto N."/>
            <person name="Sugita M."/>
            <person name="Sumikawa N."/>
            <person name="Tanurdzic M."/>
            <person name="Theissen G."/>
            <person name="Ulvskov P."/>
            <person name="Wakazuki S."/>
            <person name="Weng J.K."/>
            <person name="Willats W.W."/>
            <person name="Wipf D."/>
            <person name="Wolf P.G."/>
            <person name="Yang L."/>
            <person name="Zimmer A.D."/>
            <person name="Zhu Q."/>
            <person name="Mitros T."/>
            <person name="Hellsten U."/>
            <person name="Loque D."/>
            <person name="Otillar R."/>
            <person name="Salamov A."/>
            <person name="Schmutz J."/>
            <person name="Shapiro H."/>
            <person name="Lindquist E."/>
            <person name="Lucas S."/>
            <person name="Rokhsar D."/>
            <person name="Grigoriev I.V."/>
        </authorList>
    </citation>
    <scope>NUCLEOTIDE SEQUENCE [LARGE SCALE GENOMIC DNA]</scope>
</reference>
<accession>D8RBX1</accession>
<dbReference type="Proteomes" id="UP000001514">
    <property type="component" value="Unassembled WGS sequence"/>
</dbReference>
<keyword evidence="2" id="KW-1185">Reference proteome</keyword>
<organism evidence="2">
    <name type="scientific">Selaginella moellendorffii</name>
    <name type="common">Spikemoss</name>
    <dbReference type="NCBI Taxonomy" id="88036"/>
    <lineage>
        <taxon>Eukaryota</taxon>
        <taxon>Viridiplantae</taxon>
        <taxon>Streptophyta</taxon>
        <taxon>Embryophyta</taxon>
        <taxon>Tracheophyta</taxon>
        <taxon>Lycopodiopsida</taxon>
        <taxon>Selaginellales</taxon>
        <taxon>Selaginellaceae</taxon>
        <taxon>Selaginella</taxon>
    </lineage>
</organism>
<dbReference type="KEGG" id="smo:SELMODRAFT_409583"/>
<dbReference type="HOGENOM" id="CLU_116491_0_0_1"/>
<dbReference type="AlphaFoldDB" id="D8RBX1"/>
<gene>
    <name evidence="1" type="ORF">SELMODRAFT_409583</name>
</gene>
<name>D8RBX1_SELML</name>
<proteinExistence type="predicted"/>